<gene>
    <name evidence="1" type="ORF">F7R91_22635</name>
</gene>
<dbReference type="RefSeq" id="WP_150950928.1">
    <property type="nucleotide sequence ID" value="NZ_VZRB01000016.1"/>
</dbReference>
<comment type="caution">
    <text evidence="1">The sequence shown here is derived from an EMBL/GenBank/DDBJ whole genome shotgun (WGS) entry which is preliminary data.</text>
</comment>
<evidence type="ECO:0000313" key="1">
    <source>
        <dbReference type="EMBL" id="KAB1144160.1"/>
    </source>
</evidence>
<protein>
    <submittedName>
        <fullName evidence="1">Uncharacterized protein</fullName>
    </submittedName>
</protein>
<proteinExistence type="predicted"/>
<dbReference type="AlphaFoldDB" id="A0A6H9UXW6"/>
<accession>A0A6H9UXW6</accession>
<sequence>MFHPEDLVTVDVLEYIRREQSRFFRGGVYNPVEVASQIALEALLLGVSGVQITRQGDWIAVASESDWLSGLEEDAFHQFAPIRGDGRNAVTVEVFLTVFARGVVTAKNGKTVIIKGDSLGPLAESVPTSGRVVAFMVASE</sequence>
<organism evidence="1 2">
    <name type="scientific">Streptomyces luteolifulvus</name>
    <dbReference type="NCBI Taxonomy" id="2615112"/>
    <lineage>
        <taxon>Bacteria</taxon>
        <taxon>Bacillati</taxon>
        <taxon>Actinomycetota</taxon>
        <taxon>Actinomycetes</taxon>
        <taxon>Kitasatosporales</taxon>
        <taxon>Streptomycetaceae</taxon>
        <taxon>Streptomyces</taxon>
    </lineage>
</organism>
<name>A0A6H9UXW6_9ACTN</name>
<evidence type="ECO:0000313" key="2">
    <source>
        <dbReference type="Proteomes" id="UP000442707"/>
    </source>
</evidence>
<dbReference type="EMBL" id="VZRB01000016">
    <property type="protein sequence ID" value="KAB1144160.1"/>
    <property type="molecule type" value="Genomic_DNA"/>
</dbReference>
<reference evidence="1 2" key="1">
    <citation type="submission" date="2019-09" db="EMBL/GenBank/DDBJ databases">
        <title>Screening of Novel Bioactive Compounds from Soil-Associated.</title>
        <authorList>
            <person name="Zhao S."/>
        </authorList>
    </citation>
    <scope>NUCLEOTIDE SEQUENCE [LARGE SCALE GENOMIC DNA]</scope>
    <source>
        <strain evidence="1 2">HIT-DPA4</strain>
    </source>
</reference>
<dbReference type="Proteomes" id="UP000442707">
    <property type="component" value="Unassembled WGS sequence"/>
</dbReference>
<keyword evidence="2" id="KW-1185">Reference proteome</keyword>